<name>A0AAV5VFJ9_9BILA</name>
<organism evidence="1 2">
    <name type="scientific">Pristionchus fissidentatus</name>
    <dbReference type="NCBI Taxonomy" id="1538716"/>
    <lineage>
        <taxon>Eukaryota</taxon>
        <taxon>Metazoa</taxon>
        <taxon>Ecdysozoa</taxon>
        <taxon>Nematoda</taxon>
        <taxon>Chromadorea</taxon>
        <taxon>Rhabditida</taxon>
        <taxon>Rhabditina</taxon>
        <taxon>Diplogasteromorpha</taxon>
        <taxon>Diplogasteroidea</taxon>
        <taxon>Neodiplogasteridae</taxon>
        <taxon>Pristionchus</taxon>
    </lineage>
</organism>
<dbReference type="Proteomes" id="UP001432322">
    <property type="component" value="Unassembled WGS sequence"/>
</dbReference>
<evidence type="ECO:0000313" key="1">
    <source>
        <dbReference type="EMBL" id="GMT18502.1"/>
    </source>
</evidence>
<dbReference type="AlphaFoldDB" id="A0AAV5VFJ9"/>
<sequence>NFFLTRFAQAEFEPKCHDSQRPIIVPVYFNAGGNVELPCKMCEWAFVTWKHIPLHHATAFLADPVAFMQNHRADEAYVHSLAKSMTVAGGGFHRRAHLLRRLYPVDTEE</sequence>
<feature type="non-terminal residue" evidence="1">
    <location>
        <position position="109"/>
    </location>
</feature>
<evidence type="ECO:0000313" key="2">
    <source>
        <dbReference type="Proteomes" id="UP001432322"/>
    </source>
</evidence>
<dbReference type="EMBL" id="BTSY01000003">
    <property type="protein sequence ID" value="GMT18502.1"/>
    <property type="molecule type" value="Genomic_DNA"/>
</dbReference>
<comment type="caution">
    <text evidence="1">The sequence shown here is derived from an EMBL/GenBank/DDBJ whole genome shotgun (WGS) entry which is preliminary data.</text>
</comment>
<reference evidence="1" key="1">
    <citation type="submission" date="2023-10" db="EMBL/GenBank/DDBJ databases">
        <title>Genome assembly of Pristionchus species.</title>
        <authorList>
            <person name="Yoshida K."/>
            <person name="Sommer R.J."/>
        </authorList>
    </citation>
    <scope>NUCLEOTIDE SEQUENCE</scope>
    <source>
        <strain evidence="1">RS5133</strain>
    </source>
</reference>
<protein>
    <submittedName>
        <fullName evidence="1">Uncharacterized protein</fullName>
    </submittedName>
</protein>
<gene>
    <name evidence="1" type="ORF">PFISCL1PPCAC_9799</name>
</gene>
<keyword evidence="2" id="KW-1185">Reference proteome</keyword>
<accession>A0AAV5VFJ9</accession>
<proteinExistence type="predicted"/>
<feature type="non-terminal residue" evidence="1">
    <location>
        <position position="1"/>
    </location>
</feature>